<dbReference type="PANTHER" id="PTHR21600">
    <property type="entry name" value="MITOCHONDRIAL RNA PSEUDOURIDINE SYNTHASE"/>
    <property type="match status" value="1"/>
</dbReference>
<comment type="catalytic activity">
    <reaction evidence="1">
        <text>a uridine in RNA = a pseudouridine in RNA</text>
        <dbReference type="Rhea" id="RHEA:48348"/>
        <dbReference type="Rhea" id="RHEA-COMP:12068"/>
        <dbReference type="Rhea" id="RHEA-COMP:12069"/>
        <dbReference type="ChEBI" id="CHEBI:65314"/>
        <dbReference type="ChEBI" id="CHEBI:65315"/>
    </reaction>
</comment>
<reference evidence="5 6" key="1">
    <citation type="submission" date="2020-12" db="EMBL/GenBank/DDBJ databases">
        <title>Genome public.</title>
        <authorList>
            <person name="Sun Q."/>
        </authorList>
    </citation>
    <scope>NUCLEOTIDE SEQUENCE [LARGE SCALE GENOMIC DNA]</scope>
    <source>
        <strain evidence="5 6">CCM 8864</strain>
    </source>
</reference>
<name>A0ABS0VWK4_9CORY</name>
<sequence length="352" mass="39141">MILPIPWLKNSISWAMRVLMSMGKRIVQRRRRQAPLPIRDGLNPSRARLPDDAAPMTALAFVTGLVTTQTHRATGDDAAAIHARFAAGEVVDPQGRPLPPDRVLAPGQDVWFYRTPAPETPVPGKCRIIHHDEHLLVVHKPHFLATMPRGRHITETAVVRLRRATGNQDLTPAHRLDRLTSGILVLTCDPAVRGAYQQLFSSRGVHKTYRATATLLPDLADAVTRRPVTWEHRMQKARGRLQAYLEHGEPNARTTVSAVTPVNDEEQATLESLHGPLPRQAHYTLHPATGRTHQLRLHMLTAGVPILGDPLYPDVLPEDAEDFRVPMHLTATALEFTDPISGQPRAFTAIRD</sequence>
<evidence type="ECO:0000313" key="5">
    <source>
        <dbReference type="EMBL" id="MBI9001153.1"/>
    </source>
</evidence>
<organism evidence="5 6">
    <name type="scientific">Corynebacterium marambiense</name>
    <dbReference type="NCBI Taxonomy" id="2765364"/>
    <lineage>
        <taxon>Bacteria</taxon>
        <taxon>Bacillati</taxon>
        <taxon>Actinomycetota</taxon>
        <taxon>Actinomycetes</taxon>
        <taxon>Mycobacteriales</taxon>
        <taxon>Corynebacteriaceae</taxon>
        <taxon>Corynebacterium</taxon>
    </lineage>
</organism>
<evidence type="ECO:0000256" key="1">
    <source>
        <dbReference type="ARBA" id="ARBA00000073"/>
    </source>
</evidence>
<feature type="domain" description="Pseudouridine synthase RsuA/RluA-like" evidence="4">
    <location>
        <begin position="134"/>
        <end position="299"/>
    </location>
</feature>
<protein>
    <recommendedName>
        <fullName evidence="2">RNA pseudouridylate synthase</fullName>
    </recommendedName>
    <alternativeName>
        <fullName evidence="3">RNA-uridine isomerase</fullName>
    </alternativeName>
</protein>
<keyword evidence="6" id="KW-1185">Reference proteome</keyword>
<dbReference type="InterPro" id="IPR050188">
    <property type="entry name" value="RluA_PseudoU_synthase"/>
</dbReference>
<evidence type="ECO:0000256" key="2">
    <source>
        <dbReference type="ARBA" id="ARBA00031870"/>
    </source>
</evidence>
<proteinExistence type="predicted"/>
<evidence type="ECO:0000256" key="3">
    <source>
        <dbReference type="ARBA" id="ARBA00033164"/>
    </source>
</evidence>
<comment type="caution">
    <text evidence="5">The sequence shown here is derived from an EMBL/GenBank/DDBJ whole genome shotgun (WGS) entry which is preliminary data.</text>
</comment>
<dbReference type="Gene3D" id="3.30.2350.10">
    <property type="entry name" value="Pseudouridine synthase"/>
    <property type="match status" value="1"/>
</dbReference>
<dbReference type="SUPFAM" id="SSF55120">
    <property type="entry name" value="Pseudouridine synthase"/>
    <property type="match status" value="1"/>
</dbReference>
<accession>A0ABS0VWK4</accession>
<gene>
    <name evidence="5" type="ORF">JDV76_09285</name>
</gene>
<evidence type="ECO:0000313" key="6">
    <source>
        <dbReference type="Proteomes" id="UP000625574"/>
    </source>
</evidence>
<dbReference type="EMBL" id="JAEIOT010000011">
    <property type="protein sequence ID" value="MBI9001153.1"/>
    <property type="molecule type" value="Genomic_DNA"/>
</dbReference>
<dbReference type="InterPro" id="IPR006145">
    <property type="entry name" value="PsdUridine_synth_RsuA/RluA"/>
</dbReference>
<dbReference type="InterPro" id="IPR020103">
    <property type="entry name" value="PsdUridine_synth_cat_dom_sf"/>
</dbReference>
<dbReference type="Pfam" id="PF00849">
    <property type="entry name" value="PseudoU_synth_2"/>
    <property type="match status" value="1"/>
</dbReference>
<dbReference type="PANTHER" id="PTHR21600:SF84">
    <property type="entry name" value="PSEUDOURIDINE SYNTHASE RSUA_RLUA-LIKE DOMAIN-CONTAINING PROTEIN"/>
    <property type="match status" value="1"/>
</dbReference>
<dbReference type="Proteomes" id="UP000625574">
    <property type="component" value="Unassembled WGS sequence"/>
</dbReference>
<evidence type="ECO:0000259" key="4">
    <source>
        <dbReference type="Pfam" id="PF00849"/>
    </source>
</evidence>